<dbReference type="SUPFAM" id="SSF55729">
    <property type="entry name" value="Acyl-CoA N-acyltransferases (Nat)"/>
    <property type="match status" value="1"/>
</dbReference>
<dbReference type="AlphaFoldDB" id="A0A239X5G1"/>
<accession>A0A239X5G1</accession>
<dbReference type="Pfam" id="PF13302">
    <property type="entry name" value="Acetyltransf_3"/>
    <property type="match status" value="1"/>
</dbReference>
<dbReference type="Gene3D" id="3.40.630.30">
    <property type="match status" value="1"/>
</dbReference>
<reference evidence="2 3" key="1">
    <citation type="submission" date="2017-06" db="EMBL/GenBank/DDBJ databases">
        <authorList>
            <consortium name="Pathogen Informatics"/>
        </authorList>
    </citation>
    <scope>NUCLEOTIDE SEQUENCE [LARGE SCALE GENOMIC DNA]</scope>
    <source>
        <strain evidence="2 3">NCTC13490</strain>
    </source>
</reference>
<dbReference type="RefSeq" id="WP_095070977.1">
    <property type="nucleotide sequence ID" value="NZ_LT906465.1"/>
</dbReference>
<protein>
    <submittedName>
        <fullName evidence="2">Spermidine N(1)-acetyltransferase</fullName>
        <ecNumber evidence="2">2.3.1.57</ecNumber>
    </submittedName>
</protein>
<name>A0A239X5G1_9FLAO</name>
<dbReference type="EMBL" id="LT906465">
    <property type="protein sequence ID" value="SNV41892.1"/>
    <property type="molecule type" value="Genomic_DNA"/>
</dbReference>
<dbReference type="EC" id="2.3.1.57" evidence="2"/>
<feature type="domain" description="N-acetyltransferase" evidence="1">
    <location>
        <begin position="10"/>
        <end position="173"/>
    </location>
</feature>
<dbReference type="PANTHER" id="PTHR43792">
    <property type="entry name" value="GNAT FAMILY, PUTATIVE (AFU_ORTHOLOGUE AFUA_3G00765)-RELATED-RELATED"/>
    <property type="match status" value="1"/>
</dbReference>
<dbReference type="PANTHER" id="PTHR43792:SF16">
    <property type="entry name" value="N-ACETYLTRANSFERASE DOMAIN-CONTAINING PROTEIN"/>
    <property type="match status" value="1"/>
</dbReference>
<dbReference type="KEGG" id="ctak:4412677_00989"/>
<gene>
    <name evidence="2" type="primary">speG</name>
    <name evidence="2" type="ORF">SAMEA4412677_00989</name>
</gene>
<sequence>MEKYIETPRLLLREIVPEDVGRMFLLDSNADVMKYIGVAPFTAHQQSEEVIKKVRSQYRENGIGRWAVIEKKSGLLIGWSGLKFLTEEINGYKNVYEIGYRFLPEFWGKGYATEAGKAWLDYGFNNMKIPFVYAVSHSENQSSIHTLEKLGFIKTEEFFDHDGLCYWYVLNKEDFNNLTP</sequence>
<dbReference type="InterPro" id="IPR016181">
    <property type="entry name" value="Acyl_CoA_acyltransferase"/>
</dbReference>
<evidence type="ECO:0000313" key="2">
    <source>
        <dbReference type="EMBL" id="SNV41892.1"/>
    </source>
</evidence>
<keyword evidence="2" id="KW-0808">Transferase</keyword>
<dbReference type="PROSITE" id="PS51186">
    <property type="entry name" value="GNAT"/>
    <property type="match status" value="1"/>
</dbReference>
<evidence type="ECO:0000259" key="1">
    <source>
        <dbReference type="PROSITE" id="PS51186"/>
    </source>
</evidence>
<dbReference type="Proteomes" id="UP000215196">
    <property type="component" value="Chromosome 1"/>
</dbReference>
<dbReference type="GO" id="GO:0004145">
    <property type="term" value="F:diamine N-acetyltransferase activity"/>
    <property type="evidence" value="ECO:0007669"/>
    <property type="project" value="UniProtKB-EC"/>
</dbReference>
<evidence type="ECO:0000313" key="3">
    <source>
        <dbReference type="Proteomes" id="UP000215196"/>
    </source>
</evidence>
<organism evidence="2 3">
    <name type="scientific">Chryseobacterium taklimakanense</name>
    <dbReference type="NCBI Taxonomy" id="536441"/>
    <lineage>
        <taxon>Bacteria</taxon>
        <taxon>Pseudomonadati</taxon>
        <taxon>Bacteroidota</taxon>
        <taxon>Flavobacteriia</taxon>
        <taxon>Flavobacteriales</taxon>
        <taxon>Weeksellaceae</taxon>
        <taxon>Chryseobacterium group</taxon>
        <taxon>Chryseobacterium</taxon>
    </lineage>
</organism>
<dbReference type="InterPro" id="IPR000182">
    <property type="entry name" value="GNAT_dom"/>
</dbReference>
<dbReference type="InterPro" id="IPR051531">
    <property type="entry name" value="N-acetyltransferase"/>
</dbReference>
<keyword evidence="3" id="KW-1185">Reference proteome</keyword>
<proteinExistence type="predicted"/>
<keyword evidence="2" id="KW-0012">Acyltransferase</keyword>